<evidence type="ECO:0000256" key="12">
    <source>
        <dbReference type="HAMAP-Rule" id="MF_00418"/>
    </source>
</evidence>
<dbReference type="PROSITE" id="PS00665">
    <property type="entry name" value="DHDPS_1"/>
    <property type="match status" value="1"/>
</dbReference>
<dbReference type="EMBL" id="JAGGKP010000001">
    <property type="protein sequence ID" value="MBP1936085.1"/>
    <property type="molecule type" value="Genomic_DNA"/>
</dbReference>
<evidence type="ECO:0000256" key="9">
    <source>
        <dbReference type="ARBA" id="ARBA00023239"/>
    </source>
</evidence>
<dbReference type="GO" id="GO:0008840">
    <property type="term" value="F:4-hydroxy-tetrahydrodipicolinate synthase activity"/>
    <property type="evidence" value="ECO:0007669"/>
    <property type="project" value="UniProtKB-EC"/>
</dbReference>
<evidence type="ECO:0000256" key="2">
    <source>
        <dbReference type="ARBA" id="ARBA00005120"/>
    </source>
</evidence>
<dbReference type="PRINTS" id="PR00146">
    <property type="entry name" value="DHPICSNTHASE"/>
</dbReference>
<keyword evidence="7 12" id="KW-0220">Diaminopimelate biosynthesis</keyword>
<comment type="similarity">
    <text evidence="3 12 13">Belongs to the DapA family.</text>
</comment>
<keyword evidence="6 12" id="KW-0028">Amino-acid biosynthesis</keyword>
<feature type="active site" description="Schiff-base intermediate with substrate" evidence="12">
    <location>
        <position position="165"/>
    </location>
</feature>
<feature type="binding site" evidence="12">
    <location>
        <position position="205"/>
    </location>
    <ligand>
        <name>pyruvate</name>
        <dbReference type="ChEBI" id="CHEBI:15361"/>
    </ligand>
</feature>
<dbReference type="SUPFAM" id="SSF51569">
    <property type="entry name" value="Aldolase"/>
    <property type="match status" value="1"/>
</dbReference>
<feature type="site" description="Part of a proton relay during catalysis" evidence="12">
    <location>
        <position position="48"/>
    </location>
</feature>
<keyword evidence="5 12" id="KW-0963">Cytoplasm</keyword>
<evidence type="ECO:0000256" key="7">
    <source>
        <dbReference type="ARBA" id="ARBA00022915"/>
    </source>
</evidence>
<protein>
    <recommendedName>
        <fullName evidence="4 12">4-hydroxy-tetrahydrodipicolinate synthase</fullName>
        <shortName evidence="12">HTPA synthase</shortName>
        <ecNumber evidence="4 12">4.3.3.7</ecNumber>
    </recommendedName>
</protein>
<evidence type="ECO:0000256" key="1">
    <source>
        <dbReference type="ARBA" id="ARBA00003294"/>
    </source>
</evidence>
<dbReference type="InterPro" id="IPR013785">
    <property type="entry name" value="Aldolase_TIM"/>
</dbReference>
<dbReference type="Pfam" id="PF00701">
    <property type="entry name" value="DHDPS"/>
    <property type="match status" value="1"/>
</dbReference>
<dbReference type="PIRSF" id="PIRSF001365">
    <property type="entry name" value="DHDPS"/>
    <property type="match status" value="1"/>
</dbReference>
<evidence type="ECO:0000313" key="15">
    <source>
        <dbReference type="Proteomes" id="UP001519273"/>
    </source>
</evidence>
<comment type="caution">
    <text evidence="12">Was originally thought to be a dihydrodipicolinate synthase (DHDPS), catalyzing the condensation of (S)-aspartate-beta-semialdehyde [(S)-ASA] and pyruvate to dihydrodipicolinate (DHDP). However, it was shown in E.coli that the product of the enzymatic reaction is not dihydrodipicolinate but in fact (4S)-4-hydroxy-2,3,4,5-tetrahydro-(2S)-dipicolinic acid (HTPA), and that the consecutive dehydration reaction leading to DHDP is not spontaneous but catalyzed by DapB.</text>
</comment>
<dbReference type="InterPro" id="IPR020624">
    <property type="entry name" value="Schiff_base-form_aldolases_CS"/>
</dbReference>
<keyword evidence="9 12" id="KW-0456">Lyase</keyword>
<comment type="subcellular location">
    <subcellularLocation>
        <location evidence="12">Cytoplasm</location>
    </subcellularLocation>
</comment>
<dbReference type="InterPro" id="IPR005263">
    <property type="entry name" value="DapA"/>
</dbReference>
<organism evidence="14 15">
    <name type="scientific">Paenibacillus sediminis</name>
    <dbReference type="NCBI Taxonomy" id="664909"/>
    <lineage>
        <taxon>Bacteria</taxon>
        <taxon>Bacillati</taxon>
        <taxon>Bacillota</taxon>
        <taxon>Bacilli</taxon>
        <taxon>Bacillales</taxon>
        <taxon>Paenibacillaceae</taxon>
        <taxon>Paenibacillus</taxon>
    </lineage>
</organism>
<evidence type="ECO:0000256" key="4">
    <source>
        <dbReference type="ARBA" id="ARBA00012086"/>
    </source>
</evidence>
<name>A0ABS4H1U4_9BACL</name>
<evidence type="ECO:0000256" key="6">
    <source>
        <dbReference type="ARBA" id="ARBA00022605"/>
    </source>
</evidence>
<evidence type="ECO:0000313" key="14">
    <source>
        <dbReference type="EMBL" id="MBP1936085.1"/>
    </source>
</evidence>
<comment type="caution">
    <text evidence="14">The sequence shown here is derived from an EMBL/GenBank/DDBJ whole genome shotgun (WGS) entry which is preliminary data.</text>
</comment>
<comment type="pathway">
    <text evidence="2 12">Amino-acid biosynthesis; L-lysine biosynthesis via DAP pathway; (S)-tetrahydrodipicolinate from L-aspartate: step 3/4.</text>
</comment>
<evidence type="ECO:0000256" key="13">
    <source>
        <dbReference type="PIRNR" id="PIRNR001365"/>
    </source>
</evidence>
<evidence type="ECO:0000256" key="3">
    <source>
        <dbReference type="ARBA" id="ARBA00007592"/>
    </source>
</evidence>
<evidence type="ECO:0000256" key="5">
    <source>
        <dbReference type="ARBA" id="ARBA00022490"/>
    </source>
</evidence>
<accession>A0ABS4H1U4</accession>
<reference evidence="14 15" key="1">
    <citation type="submission" date="2021-03" db="EMBL/GenBank/DDBJ databases">
        <title>Genomic Encyclopedia of Type Strains, Phase IV (KMG-IV): sequencing the most valuable type-strain genomes for metagenomic binning, comparative biology and taxonomic classification.</title>
        <authorList>
            <person name="Goeker M."/>
        </authorList>
    </citation>
    <scope>NUCLEOTIDE SEQUENCE [LARGE SCALE GENOMIC DNA]</scope>
    <source>
        <strain evidence="14 15">DSM 23491</strain>
    </source>
</reference>
<proteinExistence type="inferred from homology"/>
<keyword evidence="8 12" id="KW-0457">Lysine biosynthesis</keyword>
<dbReference type="CDD" id="cd00950">
    <property type="entry name" value="DHDPS"/>
    <property type="match status" value="1"/>
</dbReference>
<dbReference type="SMART" id="SM01130">
    <property type="entry name" value="DHDPS"/>
    <property type="match status" value="1"/>
</dbReference>
<feature type="binding site" evidence="12">
    <location>
        <position position="49"/>
    </location>
    <ligand>
        <name>pyruvate</name>
        <dbReference type="ChEBI" id="CHEBI:15361"/>
    </ligand>
</feature>
<comment type="subunit">
    <text evidence="12">Homotetramer; dimer of dimers.</text>
</comment>
<dbReference type="InterPro" id="IPR002220">
    <property type="entry name" value="DapA-like"/>
</dbReference>
<feature type="site" description="Part of a proton relay during catalysis" evidence="12">
    <location>
        <position position="112"/>
    </location>
</feature>
<dbReference type="PANTHER" id="PTHR12128">
    <property type="entry name" value="DIHYDRODIPICOLINATE SYNTHASE"/>
    <property type="match status" value="1"/>
</dbReference>
<dbReference type="NCBIfam" id="TIGR00674">
    <property type="entry name" value="dapA"/>
    <property type="match status" value="1"/>
</dbReference>
<dbReference type="Gene3D" id="3.20.20.70">
    <property type="entry name" value="Aldolase class I"/>
    <property type="match status" value="1"/>
</dbReference>
<dbReference type="PANTHER" id="PTHR12128:SF66">
    <property type="entry name" value="4-HYDROXY-2-OXOGLUTARATE ALDOLASE, MITOCHONDRIAL"/>
    <property type="match status" value="1"/>
</dbReference>
<comment type="catalytic activity">
    <reaction evidence="11 12">
        <text>L-aspartate 4-semialdehyde + pyruvate = (2S,4S)-4-hydroxy-2,3,4,5-tetrahydrodipicolinate + H2O + H(+)</text>
        <dbReference type="Rhea" id="RHEA:34171"/>
        <dbReference type="ChEBI" id="CHEBI:15361"/>
        <dbReference type="ChEBI" id="CHEBI:15377"/>
        <dbReference type="ChEBI" id="CHEBI:15378"/>
        <dbReference type="ChEBI" id="CHEBI:67139"/>
        <dbReference type="ChEBI" id="CHEBI:537519"/>
        <dbReference type="EC" id="4.3.3.7"/>
    </reaction>
</comment>
<gene>
    <name evidence="12" type="primary">dapA</name>
    <name evidence="14" type="ORF">J2Z20_000946</name>
</gene>
<evidence type="ECO:0000256" key="10">
    <source>
        <dbReference type="ARBA" id="ARBA00023270"/>
    </source>
</evidence>
<keyword evidence="15" id="KW-1185">Reference proteome</keyword>
<dbReference type="EC" id="4.3.3.7" evidence="4 12"/>
<evidence type="ECO:0000256" key="11">
    <source>
        <dbReference type="ARBA" id="ARBA00047836"/>
    </source>
</evidence>
<dbReference type="Proteomes" id="UP001519273">
    <property type="component" value="Unassembled WGS sequence"/>
</dbReference>
<sequence length="296" mass="32517">MNERNLKGIFVPVVTPFQTNNELDLDSYQKYLRSLLTHEIQGLVVNGTTGEAPTVCWDEVTSLVELTKHTMKNNPIPLIVGTGTNDTMSTLKRTELAAELGADAVLIVVPYYNRPSQEGIVEHFRAVAQVGIPVIMYEVPSRTGVRITLDTARTILDMDGVIGLKDCSGNTELVSELTRLSSKPVLCGEDIYFHSMLTAGASGGILASASIETAKFLQVFRLAEEGRDLEAMTVFESMVPFIRLLFKESNPSPLKWLLARQGLIASDHVRLPMSVISSSLQEEMEQMLVSNLSGIM</sequence>
<keyword evidence="10 12" id="KW-0704">Schiff base</keyword>
<dbReference type="HAMAP" id="MF_00418">
    <property type="entry name" value="DapA"/>
    <property type="match status" value="1"/>
</dbReference>
<comment type="function">
    <text evidence="1 12">Catalyzes the condensation of (S)-aspartate-beta-semialdehyde [(S)-ASA] and pyruvate to 4-hydroxy-tetrahydrodipicolinate (HTPA).</text>
</comment>
<evidence type="ECO:0000256" key="8">
    <source>
        <dbReference type="ARBA" id="ARBA00023154"/>
    </source>
</evidence>
<feature type="active site" description="Proton donor/acceptor" evidence="12">
    <location>
        <position position="137"/>
    </location>
</feature>